<dbReference type="PANTHER" id="PTHR44196:SF1">
    <property type="entry name" value="DEHYDROGENASE_REDUCTASE SDR FAMILY MEMBER 7B"/>
    <property type="match status" value="1"/>
</dbReference>
<dbReference type="GO" id="GO:0016020">
    <property type="term" value="C:membrane"/>
    <property type="evidence" value="ECO:0007669"/>
    <property type="project" value="TreeGrafter"/>
</dbReference>
<sequence length="274" mass="29198">MDVNGKVAVVTGAASGMGLAMAETFADAGMKVVLADIEEAALKTATARIVDSGHEAIGVRTDVAQLAEIEALAAATLKQFGAVHVLCNNAGVGVGAPVGETSIADWKWTLDIDLWGPIYGVETFLPLIEDQGEGHINSTASMAGLYAGASLGAYNVAKHGVVALMASLERDLRWRDSKVRASVLCPGPINTNIVDSERNREPEDAAQHISSEQGQKFWDFLTRTLANGMDPADVGPMVLDAITEEKFWILTHPEMGEVAINQTRAMLDDQRLTR</sequence>
<evidence type="ECO:0000256" key="1">
    <source>
        <dbReference type="ARBA" id="ARBA00006484"/>
    </source>
</evidence>
<dbReference type="Gene3D" id="3.40.50.720">
    <property type="entry name" value="NAD(P)-binding Rossmann-like Domain"/>
    <property type="match status" value="1"/>
</dbReference>
<dbReference type="PRINTS" id="PR00080">
    <property type="entry name" value="SDRFAMILY"/>
</dbReference>
<dbReference type="CDD" id="cd05233">
    <property type="entry name" value="SDR_c"/>
    <property type="match status" value="1"/>
</dbReference>
<dbReference type="FunFam" id="3.40.50.720:FF:000084">
    <property type="entry name" value="Short-chain dehydrogenase reductase"/>
    <property type="match status" value="1"/>
</dbReference>
<evidence type="ECO:0000313" key="3">
    <source>
        <dbReference type="EMBL" id="SUZ72427.1"/>
    </source>
</evidence>
<dbReference type="GO" id="GO:0016491">
    <property type="term" value="F:oxidoreductase activity"/>
    <property type="evidence" value="ECO:0007669"/>
    <property type="project" value="UniProtKB-KW"/>
</dbReference>
<protein>
    <recommendedName>
        <fullName evidence="4">3-oxoacyl-ACP reductase</fullName>
    </recommendedName>
</protein>
<accession>A0A381Q2U0</accession>
<evidence type="ECO:0000256" key="2">
    <source>
        <dbReference type="ARBA" id="ARBA00023002"/>
    </source>
</evidence>
<reference evidence="3" key="1">
    <citation type="submission" date="2018-05" db="EMBL/GenBank/DDBJ databases">
        <authorList>
            <person name="Lanie J.A."/>
            <person name="Ng W.-L."/>
            <person name="Kazmierczak K.M."/>
            <person name="Andrzejewski T.M."/>
            <person name="Davidsen T.M."/>
            <person name="Wayne K.J."/>
            <person name="Tettelin H."/>
            <person name="Glass J.I."/>
            <person name="Rusch D."/>
            <person name="Podicherti R."/>
            <person name="Tsui H.-C.T."/>
            <person name="Winkler M.E."/>
        </authorList>
    </citation>
    <scope>NUCLEOTIDE SEQUENCE</scope>
</reference>
<gene>
    <name evidence="3" type="ORF">METZ01_LOCUS25281</name>
</gene>
<dbReference type="PANTHER" id="PTHR44196">
    <property type="entry name" value="DEHYDROGENASE/REDUCTASE SDR FAMILY MEMBER 7B"/>
    <property type="match status" value="1"/>
</dbReference>
<evidence type="ECO:0008006" key="4">
    <source>
        <dbReference type="Google" id="ProtNLM"/>
    </source>
</evidence>
<dbReference type="InterPro" id="IPR002347">
    <property type="entry name" value="SDR_fam"/>
</dbReference>
<dbReference type="SUPFAM" id="SSF51735">
    <property type="entry name" value="NAD(P)-binding Rossmann-fold domains"/>
    <property type="match status" value="1"/>
</dbReference>
<dbReference type="InterPro" id="IPR036291">
    <property type="entry name" value="NAD(P)-bd_dom_sf"/>
</dbReference>
<dbReference type="PRINTS" id="PR00081">
    <property type="entry name" value="GDHRDH"/>
</dbReference>
<comment type="similarity">
    <text evidence="1">Belongs to the short-chain dehydrogenases/reductases (SDR) family.</text>
</comment>
<dbReference type="EMBL" id="UINC01001150">
    <property type="protein sequence ID" value="SUZ72427.1"/>
    <property type="molecule type" value="Genomic_DNA"/>
</dbReference>
<dbReference type="Pfam" id="PF00106">
    <property type="entry name" value="adh_short"/>
    <property type="match status" value="1"/>
</dbReference>
<proteinExistence type="inferred from homology"/>
<organism evidence="3">
    <name type="scientific">marine metagenome</name>
    <dbReference type="NCBI Taxonomy" id="408172"/>
    <lineage>
        <taxon>unclassified sequences</taxon>
        <taxon>metagenomes</taxon>
        <taxon>ecological metagenomes</taxon>
    </lineage>
</organism>
<name>A0A381Q2U0_9ZZZZ</name>
<keyword evidence="2" id="KW-0560">Oxidoreductase</keyword>
<dbReference type="AlphaFoldDB" id="A0A381Q2U0"/>